<dbReference type="Pfam" id="PF07521">
    <property type="entry name" value="RMMBL"/>
    <property type="match status" value="1"/>
</dbReference>
<name>A0A1G9BSP4_9GAMM</name>
<dbReference type="InterPro" id="IPR022712">
    <property type="entry name" value="Beta_Casp"/>
</dbReference>
<dbReference type="CDD" id="cd16295">
    <property type="entry name" value="TTHA0252-CPSF-like_MBL-fold"/>
    <property type="match status" value="1"/>
</dbReference>
<protein>
    <submittedName>
        <fullName evidence="4">Metallo-beta-lactamase family protein</fullName>
    </submittedName>
</protein>
<dbReference type="InterPro" id="IPR011108">
    <property type="entry name" value="RMMBL"/>
</dbReference>
<dbReference type="Gene3D" id="3.40.50.10890">
    <property type="match status" value="1"/>
</dbReference>
<feature type="domain" description="Metallo-beta-lactamase" evidence="2">
    <location>
        <begin position="15"/>
        <end position="243"/>
    </location>
</feature>
<evidence type="ECO:0000259" key="2">
    <source>
        <dbReference type="SMART" id="SM00849"/>
    </source>
</evidence>
<dbReference type="GO" id="GO:0016787">
    <property type="term" value="F:hydrolase activity"/>
    <property type="evidence" value="ECO:0007669"/>
    <property type="project" value="UniProtKB-KW"/>
</dbReference>
<dbReference type="InterPro" id="IPR001279">
    <property type="entry name" value="Metallo-B-lactamas"/>
</dbReference>
<gene>
    <name evidence="4" type="ORF">SAMN04488540_1344</name>
</gene>
<dbReference type="OrthoDB" id="9803916at2"/>
<proteinExistence type="predicted"/>
<sequence length="479" mass="53737">MTMTLAFLGAAGEVTGSSHLLTVDGWRLLLDCGLIQGGKKEAARNREPFDFDPSSIDAVILSHAHIDHSGRLPMLVKAGFDGPIFTHKATRELCDIMLRDAAMLQLRQTERANEKRQSRGEPLLEPIYTEEDVDEAMSLFVDLEYEQLMELSPAVTVQLRDAGHILGSAIIELWLKSGSAHKKLVFSGDLGRCDMPVIRDPSFIDQADLVVMESTYGDRVHRGWQETLDELKAIFARALESNHGNILIPAFSVGRAQELLYLFHLYGKEWDLSRWSVYLDSPMATRATGVYVRNSNLCDAEFHRYRRHHPSQHPLLTKVNFVPTTEESMALNEIDRGLIIIAGSGMCNGGRIRCHLEHNLWRQEADIIICGYQAVGTPGRLLVDGAQELKIRGKPVEVRARIHTIGGLSAHADREELIHWYRQFSAAPPVVLVHGEPEAQQTLLRHIEPYCSHGVIAQKFDTLDLGQLPELVWLPPQSF</sequence>
<dbReference type="AlphaFoldDB" id="A0A1G9BSP4"/>
<organism evidence="4 5">
    <name type="scientific">Ferrimonas sediminum</name>
    <dbReference type="NCBI Taxonomy" id="718193"/>
    <lineage>
        <taxon>Bacteria</taxon>
        <taxon>Pseudomonadati</taxon>
        <taxon>Pseudomonadota</taxon>
        <taxon>Gammaproteobacteria</taxon>
        <taxon>Alteromonadales</taxon>
        <taxon>Ferrimonadaceae</taxon>
        <taxon>Ferrimonas</taxon>
    </lineage>
</organism>
<accession>A0A1G9BSP4</accession>
<dbReference type="PANTHER" id="PTHR11203">
    <property type="entry name" value="CLEAVAGE AND POLYADENYLATION SPECIFICITY FACTOR FAMILY MEMBER"/>
    <property type="match status" value="1"/>
</dbReference>
<dbReference type="Proteomes" id="UP000199527">
    <property type="component" value="Unassembled WGS sequence"/>
</dbReference>
<reference evidence="5" key="1">
    <citation type="submission" date="2016-10" db="EMBL/GenBank/DDBJ databases">
        <authorList>
            <person name="Varghese N."/>
            <person name="Submissions S."/>
        </authorList>
    </citation>
    <scope>NUCLEOTIDE SEQUENCE [LARGE SCALE GENOMIC DNA]</scope>
    <source>
        <strain evidence="5">DSM 23317</strain>
    </source>
</reference>
<dbReference type="PANTHER" id="PTHR11203:SF37">
    <property type="entry name" value="INTEGRATOR COMPLEX SUBUNIT 11"/>
    <property type="match status" value="1"/>
</dbReference>
<evidence type="ECO:0000256" key="1">
    <source>
        <dbReference type="ARBA" id="ARBA00022801"/>
    </source>
</evidence>
<dbReference type="Gene3D" id="3.60.15.10">
    <property type="entry name" value="Ribonuclease Z/Hydroxyacylglutathione hydrolase-like"/>
    <property type="match status" value="1"/>
</dbReference>
<keyword evidence="1" id="KW-0378">Hydrolase</keyword>
<dbReference type="SMART" id="SM00849">
    <property type="entry name" value="Lactamase_B"/>
    <property type="match status" value="1"/>
</dbReference>
<dbReference type="GO" id="GO:0004521">
    <property type="term" value="F:RNA endonuclease activity"/>
    <property type="evidence" value="ECO:0007669"/>
    <property type="project" value="TreeGrafter"/>
</dbReference>
<dbReference type="SMART" id="SM01027">
    <property type="entry name" value="Beta-Casp"/>
    <property type="match status" value="1"/>
</dbReference>
<evidence type="ECO:0000313" key="5">
    <source>
        <dbReference type="Proteomes" id="UP000199527"/>
    </source>
</evidence>
<dbReference type="InterPro" id="IPR036866">
    <property type="entry name" value="RibonucZ/Hydroxyglut_hydro"/>
</dbReference>
<dbReference type="InterPro" id="IPR050698">
    <property type="entry name" value="MBL"/>
</dbReference>
<dbReference type="RefSeq" id="WP_090368541.1">
    <property type="nucleotide sequence ID" value="NZ_FNEM01000034.1"/>
</dbReference>
<dbReference type="Pfam" id="PF16661">
    <property type="entry name" value="Lactamase_B_6"/>
    <property type="match status" value="1"/>
</dbReference>
<keyword evidence="5" id="KW-1185">Reference proteome</keyword>
<dbReference type="Pfam" id="PF10996">
    <property type="entry name" value="Beta-Casp"/>
    <property type="match status" value="1"/>
</dbReference>
<evidence type="ECO:0000259" key="3">
    <source>
        <dbReference type="SMART" id="SM01027"/>
    </source>
</evidence>
<feature type="domain" description="Beta-Casp" evidence="3">
    <location>
        <begin position="256"/>
        <end position="382"/>
    </location>
</feature>
<dbReference type="SUPFAM" id="SSF56281">
    <property type="entry name" value="Metallo-hydrolase/oxidoreductase"/>
    <property type="match status" value="1"/>
</dbReference>
<evidence type="ECO:0000313" key="4">
    <source>
        <dbReference type="EMBL" id="SDK42194.1"/>
    </source>
</evidence>
<dbReference type="EMBL" id="FNEM01000034">
    <property type="protein sequence ID" value="SDK42194.1"/>
    <property type="molecule type" value="Genomic_DNA"/>
</dbReference>